<accession>A0AAQ3EV02</accession>
<dbReference type="RefSeq" id="WP_087367868.1">
    <property type="nucleotide sequence ID" value="NZ_CP062071.1"/>
</dbReference>
<dbReference type="Proteomes" id="UP000196255">
    <property type="component" value="Unassembled WGS sequence"/>
</dbReference>
<gene>
    <name evidence="1" type="ORF">B5G36_08900</name>
    <name evidence="2" type="ORF">O2U02_02080</name>
</gene>
<protein>
    <submittedName>
        <fullName evidence="2">DUF4268 domain-containing protein</fullName>
    </submittedName>
</protein>
<sequence>MNFGILSKKRKNEIVNFLGVVNGAYYHLSYTVTRSKYFFLLIYTYDKEIFERLESKKSKIEEVFGDNLDWYSSCEGS</sequence>
<evidence type="ECO:0000313" key="2">
    <source>
        <dbReference type="EMBL" id="WHS18037.1"/>
    </source>
</evidence>
<evidence type="ECO:0000313" key="1">
    <source>
        <dbReference type="EMBL" id="OUN17760.1"/>
    </source>
</evidence>
<dbReference type="AlphaFoldDB" id="A0AAQ3EV02"/>
<proteinExistence type="predicted"/>
<name>A0AAQ3EV02_9LACO</name>
<evidence type="ECO:0000313" key="4">
    <source>
        <dbReference type="Proteomes" id="UP001224533"/>
    </source>
</evidence>
<reference evidence="1" key="2">
    <citation type="journal article" date="2018" name="BMC Genomics">
        <title>Whole genome sequencing and function prediction of 133 gut anaerobes isolated from chicken caecum in pure cultures.</title>
        <authorList>
            <person name="Medvecky M."/>
            <person name="Cejkova D."/>
            <person name="Polansky O."/>
            <person name="Karasova D."/>
            <person name="Kubasova T."/>
            <person name="Cizek A."/>
            <person name="Rychlik I."/>
        </authorList>
    </citation>
    <scope>NUCLEOTIDE SEQUENCE</scope>
    <source>
        <strain evidence="1">An84</strain>
    </source>
</reference>
<reference evidence="2 4" key="3">
    <citation type="submission" date="2022-12" db="EMBL/GenBank/DDBJ databases">
        <title>Assessment of beneficial effects and identification of host adaptation-associated genes of Ligilactobacillus salivarius isolated from Meles meles.</title>
        <authorList>
            <person name="Wang Y."/>
        </authorList>
    </citation>
    <scope>NUCLEOTIDE SEQUENCE [LARGE SCALE GENOMIC DNA]</scope>
    <source>
        <strain evidence="2 4">S35</strain>
    </source>
</reference>
<dbReference type="EMBL" id="CP114509">
    <property type="protein sequence ID" value="WHS18037.1"/>
    <property type="molecule type" value="Genomic_DNA"/>
</dbReference>
<evidence type="ECO:0000313" key="3">
    <source>
        <dbReference type="Proteomes" id="UP000196255"/>
    </source>
</evidence>
<dbReference type="Proteomes" id="UP001224533">
    <property type="component" value="Chromosome"/>
</dbReference>
<organism evidence="1 3">
    <name type="scientific">Ligilactobacillus salivarius</name>
    <dbReference type="NCBI Taxonomy" id="1624"/>
    <lineage>
        <taxon>Bacteria</taxon>
        <taxon>Bacillati</taxon>
        <taxon>Bacillota</taxon>
        <taxon>Bacilli</taxon>
        <taxon>Lactobacillales</taxon>
        <taxon>Lactobacillaceae</taxon>
        <taxon>Ligilactobacillus</taxon>
    </lineage>
</organism>
<reference evidence="3" key="1">
    <citation type="submission" date="2017-04" db="EMBL/GenBank/DDBJ databases">
        <title>Function of individual gut microbiota members based on whole genome sequencing of pure cultures obtained from chicken caecum.</title>
        <authorList>
            <person name="Medvecky M."/>
            <person name="Cejkova D."/>
            <person name="Polansky O."/>
            <person name="Karasova D."/>
            <person name="Kubasova T."/>
            <person name="Cizek A."/>
            <person name="Rychlik I."/>
        </authorList>
    </citation>
    <scope>NUCLEOTIDE SEQUENCE [LARGE SCALE GENOMIC DNA]</scope>
    <source>
        <strain evidence="3">An84</strain>
    </source>
</reference>
<dbReference type="EMBL" id="NFHF01000025">
    <property type="protein sequence ID" value="OUN17760.1"/>
    <property type="molecule type" value="Genomic_DNA"/>
</dbReference>